<dbReference type="Gene3D" id="3.40.50.720">
    <property type="entry name" value="NAD(P)-binding Rossmann-like Domain"/>
    <property type="match status" value="1"/>
</dbReference>
<dbReference type="PANTHER" id="PTHR43334">
    <property type="entry name" value="ACETATE--COA LIGASE [ADP-FORMING]"/>
    <property type="match status" value="1"/>
</dbReference>
<dbReference type="Pfam" id="PF13607">
    <property type="entry name" value="Succ_CoA_lig"/>
    <property type="match status" value="1"/>
</dbReference>
<comment type="caution">
    <text evidence="6">The sequence shown here is derived from an EMBL/GenBank/DDBJ whole genome shotgun (WGS) entry which is preliminary data.</text>
</comment>
<evidence type="ECO:0000256" key="3">
    <source>
        <dbReference type="ARBA" id="ARBA00022741"/>
    </source>
</evidence>
<dbReference type="SUPFAM" id="SSF51735">
    <property type="entry name" value="NAD(P)-binding Rossmann-fold domains"/>
    <property type="match status" value="1"/>
</dbReference>
<evidence type="ECO:0000256" key="2">
    <source>
        <dbReference type="ARBA" id="ARBA00022598"/>
    </source>
</evidence>
<dbReference type="InterPro" id="IPR003781">
    <property type="entry name" value="CoA-bd"/>
</dbReference>
<dbReference type="Gene3D" id="3.30.1490.20">
    <property type="entry name" value="ATP-grasp fold, A domain"/>
    <property type="match status" value="1"/>
</dbReference>
<dbReference type="GO" id="GO:0016874">
    <property type="term" value="F:ligase activity"/>
    <property type="evidence" value="ECO:0007669"/>
    <property type="project" value="UniProtKB-KW"/>
</dbReference>
<dbReference type="Pfam" id="PF13549">
    <property type="entry name" value="ATP-grasp_5"/>
    <property type="match status" value="1"/>
</dbReference>
<evidence type="ECO:0000256" key="4">
    <source>
        <dbReference type="ARBA" id="ARBA00022840"/>
    </source>
</evidence>
<dbReference type="OrthoDB" id="9807426at2"/>
<dbReference type="Pfam" id="PF13380">
    <property type="entry name" value="CoA_binding_2"/>
    <property type="match status" value="1"/>
</dbReference>
<dbReference type="GO" id="GO:0006099">
    <property type="term" value="P:tricarboxylic acid cycle"/>
    <property type="evidence" value="ECO:0007669"/>
    <property type="project" value="UniProtKB-KW"/>
</dbReference>
<dbReference type="Gene3D" id="3.30.470.20">
    <property type="entry name" value="ATP-grasp fold, B domain"/>
    <property type="match status" value="1"/>
</dbReference>
<keyword evidence="1" id="KW-0816">Tricarboxylic acid cycle</keyword>
<evidence type="ECO:0000256" key="1">
    <source>
        <dbReference type="ARBA" id="ARBA00022532"/>
    </source>
</evidence>
<dbReference type="Proteomes" id="UP000030004">
    <property type="component" value="Unassembled WGS sequence"/>
</dbReference>
<dbReference type="InterPro" id="IPR051538">
    <property type="entry name" value="Acyl-CoA_Synth/Transferase"/>
</dbReference>
<keyword evidence="2" id="KW-0436">Ligase</keyword>
<dbReference type="EMBL" id="AQQX01000007">
    <property type="protein sequence ID" value="KGM47868.1"/>
    <property type="molecule type" value="Genomic_DNA"/>
</dbReference>
<keyword evidence="4" id="KW-0067">ATP-binding</keyword>
<keyword evidence="7" id="KW-1185">Reference proteome</keyword>
<sequence length="693" mass="71804">MTNLKALIDPQRVALIGASDTPGRLTARPQSFLMTHGFSGEILPVNPRRETVQGLPALPSVVDSPKHIDHAYILLDADPALAALEDCAQAGIPVVSMLADGFAESGDAGRARQDRAAAIAREAGIHLIGPNSTGIVHIPNRFICTSNAAFAAPDLRAGGLTVLSQSGSMIGMILSRGLARGMGFAGFASLGNEAVTDVGRFGQWMLEDPHTDSFALFLETVRDPKALENFAKKARDCCKPVVAYVIGQSDEGENLAVSHTGALTGASGAISAFLRDIGIAEVKVFDALLDTPRALVRGRPDQARPRTATVLTTTGGGGGMVLDQINAHGVGIAGCGAKTRNALEPKSISLGSGKLVDVTMAGAKPDVMKSVIAALLDDPETGVLVVAIGSSAQFNPDLTVDPLVAALEEAKEDHAPLVVLPLPHAPDTLKLLADRGIPTFTTPESCAEGVSALLEHRSPRNRSGATLPAAVTALLDAAQPGLLDEYHAGQVFAALGVPQPAQVFIPDGGDQPGNLGLNFPVVAKLTSPDLPHKTEVGAISLNLGGHADLTRALRDMRAKVAHTAPKANVTGALVQEMATGLGEALIGLTRDPRVGPLITLAAGGTLAEVLKDSTLRCAPVDLATAQAMINEIKSFALLKGYRGHATGDLEALAHSIVAISQLAQHPRVIEAEINPMLIGAEGVLRLDALIRLS</sequence>
<dbReference type="GO" id="GO:0005524">
    <property type="term" value="F:ATP binding"/>
    <property type="evidence" value="ECO:0007669"/>
    <property type="project" value="UniProtKB-KW"/>
</dbReference>
<reference evidence="6 7" key="1">
    <citation type="journal article" date="2015" name="Antonie Van Leeuwenhoek">
        <title>Pseudooceanicola atlanticus gen. nov. sp. nov., isolated from surface seawater of the Atlantic Ocean and reclassification of Oceanicola batsensis, Oceanicola marinus, Oceanicola nitratireducens, Oceanicola nanhaiensis, Oceanicola antarcticus and Oceanicola flagellatus, as Pseudooceanicola batsensis comb. nov., Pseudooceanicola marinus comb. nov., Pseudooceanicola nitratireducens comb. nov., Pseudooceanicola nanhaiensis comb. nov., Pseudooceanicola antarcticus comb. nov., and Pseudooceanicola flagellatus comb. nov.</title>
        <authorList>
            <person name="Lai Q."/>
            <person name="Li G."/>
            <person name="Liu X."/>
            <person name="Du Y."/>
            <person name="Sun F."/>
            <person name="Shao Z."/>
        </authorList>
    </citation>
    <scope>NUCLEOTIDE SEQUENCE [LARGE SCALE GENOMIC DNA]</scope>
    <source>
        <strain evidence="6 7">22II-s11g</strain>
    </source>
</reference>
<proteinExistence type="predicted"/>
<dbReference type="InterPro" id="IPR032875">
    <property type="entry name" value="Succ_CoA_lig_flav_dom"/>
</dbReference>
<keyword evidence="3" id="KW-0547">Nucleotide-binding</keyword>
<feature type="domain" description="CoA-binding" evidence="5">
    <location>
        <begin position="7"/>
        <end position="102"/>
    </location>
</feature>
<dbReference type="PANTHER" id="PTHR43334:SF1">
    <property type="entry name" value="3-HYDROXYPROPIONATE--COA LIGASE [ADP-FORMING]"/>
    <property type="match status" value="1"/>
</dbReference>
<dbReference type="SMART" id="SM00881">
    <property type="entry name" value="CoA_binding"/>
    <property type="match status" value="1"/>
</dbReference>
<dbReference type="Gene3D" id="3.40.50.261">
    <property type="entry name" value="Succinyl-CoA synthetase domains"/>
    <property type="match status" value="2"/>
</dbReference>
<evidence type="ECO:0000259" key="5">
    <source>
        <dbReference type="SMART" id="SM00881"/>
    </source>
</evidence>
<dbReference type="InterPro" id="IPR016102">
    <property type="entry name" value="Succinyl-CoA_synth-like"/>
</dbReference>
<gene>
    <name evidence="6" type="ORF">ATO9_16320</name>
</gene>
<dbReference type="InterPro" id="IPR036291">
    <property type="entry name" value="NAD(P)-bd_dom_sf"/>
</dbReference>
<evidence type="ECO:0000313" key="7">
    <source>
        <dbReference type="Proteomes" id="UP000030004"/>
    </source>
</evidence>
<protein>
    <recommendedName>
        <fullName evidence="5">CoA-binding domain-containing protein</fullName>
    </recommendedName>
</protein>
<dbReference type="InterPro" id="IPR013815">
    <property type="entry name" value="ATP_grasp_subdomain_1"/>
</dbReference>
<accession>A0A0A0ECT7</accession>
<dbReference type="SUPFAM" id="SSF56059">
    <property type="entry name" value="Glutathione synthetase ATP-binding domain-like"/>
    <property type="match status" value="1"/>
</dbReference>
<name>A0A0A0ECT7_9RHOB</name>
<evidence type="ECO:0000313" key="6">
    <source>
        <dbReference type="EMBL" id="KGM47868.1"/>
    </source>
</evidence>
<dbReference type="eggNOG" id="COG1042">
    <property type="taxonomic scope" value="Bacteria"/>
</dbReference>
<dbReference type="STRING" id="1461694.ATO9_16320"/>
<dbReference type="AlphaFoldDB" id="A0A0A0ECT7"/>
<dbReference type="RefSeq" id="WP_043751445.1">
    <property type="nucleotide sequence ID" value="NZ_AQQX01000007.1"/>
</dbReference>
<dbReference type="SUPFAM" id="SSF52210">
    <property type="entry name" value="Succinyl-CoA synthetase domains"/>
    <property type="match status" value="2"/>
</dbReference>
<organism evidence="6 7">
    <name type="scientific">Pseudooceanicola atlanticus</name>
    <dbReference type="NCBI Taxonomy" id="1461694"/>
    <lineage>
        <taxon>Bacteria</taxon>
        <taxon>Pseudomonadati</taxon>
        <taxon>Pseudomonadota</taxon>
        <taxon>Alphaproteobacteria</taxon>
        <taxon>Rhodobacterales</taxon>
        <taxon>Paracoccaceae</taxon>
        <taxon>Pseudooceanicola</taxon>
    </lineage>
</organism>